<gene>
    <name evidence="2" type="primary">LOC111274960</name>
</gene>
<name>A0A6P5WJX3_DURZI</name>
<protein>
    <submittedName>
        <fullName evidence="2">Protein STRUBBELIG-like isoform X2</fullName>
    </submittedName>
</protein>
<keyword evidence="1" id="KW-1185">Reference proteome</keyword>
<dbReference type="Proteomes" id="UP000515121">
    <property type="component" value="Unplaced"/>
</dbReference>
<organism evidence="1 2">
    <name type="scientific">Durio zibethinus</name>
    <name type="common">Durian</name>
    <dbReference type="NCBI Taxonomy" id="66656"/>
    <lineage>
        <taxon>Eukaryota</taxon>
        <taxon>Viridiplantae</taxon>
        <taxon>Streptophyta</taxon>
        <taxon>Embryophyta</taxon>
        <taxon>Tracheophyta</taxon>
        <taxon>Spermatophyta</taxon>
        <taxon>Magnoliopsida</taxon>
        <taxon>eudicotyledons</taxon>
        <taxon>Gunneridae</taxon>
        <taxon>Pentapetalae</taxon>
        <taxon>rosids</taxon>
        <taxon>malvids</taxon>
        <taxon>Malvales</taxon>
        <taxon>Malvaceae</taxon>
        <taxon>Helicteroideae</taxon>
        <taxon>Durio</taxon>
    </lineage>
</organism>
<evidence type="ECO:0000313" key="1">
    <source>
        <dbReference type="Proteomes" id="UP000515121"/>
    </source>
</evidence>
<evidence type="ECO:0000313" key="2">
    <source>
        <dbReference type="RefSeq" id="XP_022715746.1"/>
    </source>
</evidence>
<proteinExistence type="predicted"/>
<sequence>MGEPDIFFVDCDYDDDKTSADYYFDSDSHFVINSLYTSLVSPPLLGWILVGRDPCGEEWQGVSYVFSNITKLYMDFLSFL</sequence>
<reference evidence="2" key="1">
    <citation type="submission" date="2025-08" db="UniProtKB">
        <authorList>
            <consortium name="RefSeq"/>
        </authorList>
    </citation>
    <scope>IDENTIFICATION</scope>
    <source>
        <tissue evidence="2">Fruit stalk</tissue>
    </source>
</reference>
<dbReference type="RefSeq" id="XP_022715746.1">
    <property type="nucleotide sequence ID" value="XM_022860011.1"/>
</dbReference>
<dbReference type="AlphaFoldDB" id="A0A6P5WJX3"/>
<accession>A0A6P5WJX3</accession>
<dbReference type="GeneID" id="111274960"/>